<feature type="compositionally biased region" description="Acidic residues" evidence="1">
    <location>
        <begin position="20"/>
        <end position="31"/>
    </location>
</feature>
<proteinExistence type="predicted"/>
<protein>
    <submittedName>
        <fullName evidence="2">Uncharacterized protein</fullName>
    </submittedName>
</protein>
<sequence>MQSADRQRQVNNACGGGFADGDEEEEEEEEDGRTVFRVTDVIVTRKFRLKNSATGALKKHRCVLNWKNSALANIKNLRIHPRFSYVNVRIRISPERNTGYRLAHAPDKKEAEIHYMLGFIGRLYFFRFRAFSMDALGVTVLRLCHVTIPKARKHRGISNKPRLARFNFASSFILTTLRRRLKTRAGTQCAKSDALISAICDDSNREK</sequence>
<reference evidence="2 3" key="1">
    <citation type="journal article" date="2008" name="Nature">
        <title>The genome of the model beetle and pest Tribolium castaneum.</title>
        <authorList>
            <consortium name="Tribolium Genome Sequencing Consortium"/>
            <person name="Richards S."/>
            <person name="Gibbs R.A."/>
            <person name="Weinstock G.M."/>
            <person name="Brown S.J."/>
            <person name="Denell R."/>
            <person name="Beeman R.W."/>
            <person name="Gibbs R."/>
            <person name="Beeman R.W."/>
            <person name="Brown S.J."/>
            <person name="Bucher G."/>
            <person name="Friedrich M."/>
            <person name="Grimmelikhuijzen C.J."/>
            <person name="Klingler M."/>
            <person name="Lorenzen M."/>
            <person name="Richards S."/>
            <person name="Roth S."/>
            <person name="Schroder R."/>
            <person name="Tautz D."/>
            <person name="Zdobnov E.M."/>
            <person name="Muzny D."/>
            <person name="Gibbs R.A."/>
            <person name="Weinstock G.M."/>
            <person name="Attaway T."/>
            <person name="Bell S."/>
            <person name="Buhay C.J."/>
            <person name="Chandrabose M.N."/>
            <person name="Chavez D."/>
            <person name="Clerk-Blankenburg K.P."/>
            <person name="Cree A."/>
            <person name="Dao M."/>
            <person name="Davis C."/>
            <person name="Chacko J."/>
            <person name="Dinh H."/>
            <person name="Dugan-Rocha S."/>
            <person name="Fowler G."/>
            <person name="Garner T.T."/>
            <person name="Garnes J."/>
            <person name="Gnirke A."/>
            <person name="Hawes A."/>
            <person name="Hernandez J."/>
            <person name="Hines S."/>
            <person name="Holder M."/>
            <person name="Hume J."/>
            <person name="Jhangiani S.N."/>
            <person name="Joshi V."/>
            <person name="Khan Z.M."/>
            <person name="Jackson L."/>
            <person name="Kovar C."/>
            <person name="Kowis A."/>
            <person name="Lee S."/>
            <person name="Lewis L.R."/>
            <person name="Margolis J."/>
            <person name="Morgan M."/>
            <person name="Nazareth L.V."/>
            <person name="Nguyen N."/>
            <person name="Okwuonu G."/>
            <person name="Parker D."/>
            <person name="Richards S."/>
            <person name="Ruiz S.J."/>
            <person name="Santibanez J."/>
            <person name="Savard J."/>
            <person name="Scherer S.E."/>
            <person name="Schneider B."/>
            <person name="Sodergren E."/>
            <person name="Tautz D."/>
            <person name="Vattahil S."/>
            <person name="Villasana D."/>
            <person name="White C.S."/>
            <person name="Wright R."/>
            <person name="Park Y."/>
            <person name="Beeman R.W."/>
            <person name="Lord J."/>
            <person name="Oppert B."/>
            <person name="Lorenzen M."/>
            <person name="Brown S."/>
            <person name="Wang L."/>
            <person name="Savard J."/>
            <person name="Tautz D."/>
            <person name="Richards S."/>
            <person name="Weinstock G."/>
            <person name="Gibbs R.A."/>
            <person name="Liu Y."/>
            <person name="Worley K."/>
            <person name="Weinstock G."/>
            <person name="Elsik C.G."/>
            <person name="Reese J.T."/>
            <person name="Elhaik E."/>
            <person name="Landan G."/>
            <person name="Graur D."/>
            <person name="Arensburger P."/>
            <person name="Atkinson P."/>
            <person name="Beeman R.W."/>
            <person name="Beidler J."/>
            <person name="Brown S.J."/>
            <person name="Demuth J.P."/>
            <person name="Drury D.W."/>
            <person name="Du Y.Z."/>
            <person name="Fujiwara H."/>
            <person name="Lorenzen M."/>
            <person name="Maselli V."/>
            <person name="Osanai M."/>
            <person name="Park Y."/>
            <person name="Robertson H.M."/>
            <person name="Tu Z."/>
            <person name="Wang J.J."/>
            <person name="Wang S."/>
            <person name="Richards S."/>
            <person name="Song H."/>
            <person name="Zhang L."/>
            <person name="Sodergren E."/>
            <person name="Werner D."/>
            <person name="Stanke M."/>
            <person name="Morgenstern B."/>
            <person name="Solovyev V."/>
            <person name="Kosarev P."/>
            <person name="Brown G."/>
            <person name="Chen H.C."/>
            <person name="Ermolaeva O."/>
            <person name="Hlavina W."/>
            <person name="Kapustin Y."/>
            <person name="Kiryutin B."/>
            <person name="Kitts P."/>
            <person name="Maglott D."/>
            <person name="Pruitt K."/>
            <person name="Sapojnikov V."/>
            <person name="Souvorov A."/>
            <person name="Mackey A.J."/>
            <person name="Waterhouse R.M."/>
            <person name="Wyder S."/>
            <person name="Zdobnov E.M."/>
            <person name="Zdobnov E.M."/>
            <person name="Wyder S."/>
            <person name="Kriventseva E.V."/>
            <person name="Kadowaki T."/>
            <person name="Bork P."/>
            <person name="Aranda M."/>
            <person name="Bao R."/>
            <person name="Beermann A."/>
            <person name="Berns N."/>
            <person name="Bolognesi R."/>
            <person name="Bonneton F."/>
            <person name="Bopp D."/>
            <person name="Brown S.J."/>
            <person name="Bucher G."/>
            <person name="Butts T."/>
            <person name="Chaumot A."/>
            <person name="Denell R.E."/>
            <person name="Ferrier D.E."/>
            <person name="Friedrich M."/>
            <person name="Gordon C.M."/>
            <person name="Jindra M."/>
            <person name="Klingler M."/>
            <person name="Lan Q."/>
            <person name="Lattorff H.M."/>
            <person name="Laudet V."/>
            <person name="von Levetsow C."/>
            <person name="Liu Z."/>
            <person name="Lutz R."/>
            <person name="Lynch J.A."/>
            <person name="da Fonseca R.N."/>
            <person name="Posnien N."/>
            <person name="Reuter R."/>
            <person name="Roth S."/>
            <person name="Savard J."/>
            <person name="Schinko J.B."/>
            <person name="Schmitt C."/>
            <person name="Schoppmeier M."/>
            <person name="Schroder R."/>
            <person name="Shippy T.D."/>
            <person name="Simonnet F."/>
            <person name="Marques-Souza H."/>
            <person name="Tautz D."/>
            <person name="Tomoyasu Y."/>
            <person name="Trauner J."/>
            <person name="Van der Zee M."/>
            <person name="Vervoort M."/>
            <person name="Wittkopp N."/>
            <person name="Wimmer E.A."/>
            <person name="Yang X."/>
            <person name="Jones A.K."/>
            <person name="Sattelle D.B."/>
            <person name="Ebert P.R."/>
            <person name="Nelson D."/>
            <person name="Scott J.G."/>
            <person name="Beeman R.W."/>
            <person name="Muthukrishnan S."/>
            <person name="Kramer K.J."/>
            <person name="Arakane Y."/>
            <person name="Beeman R.W."/>
            <person name="Zhu Q."/>
            <person name="Hogenkamp D."/>
            <person name="Dixit R."/>
            <person name="Oppert B."/>
            <person name="Jiang H."/>
            <person name="Zou Z."/>
            <person name="Marshall J."/>
            <person name="Elpidina E."/>
            <person name="Vinokurov K."/>
            <person name="Oppert C."/>
            <person name="Zou Z."/>
            <person name="Evans J."/>
            <person name="Lu Z."/>
            <person name="Zhao P."/>
            <person name="Sumathipala N."/>
            <person name="Altincicek B."/>
            <person name="Vilcinskas A."/>
            <person name="Williams M."/>
            <person name="Hultmark D."/>
            <person name="Hetru C."/>
            <person name="Jiang H."/>
            <person name="Grimmelikhuijzen C.J."/>
            <person name="Hauser F."/>
            <person name="Cazzamali G."/>
            <person name="Williamson M."/>
            <person name="Park Y."/>
            <person name="Li B."/>
            <person name="Tanaka Y."/>
            <person name="Predel R."/>
            <person name="Neupert S."/>
            <person name="Schachtner J."/>
            <person name="Verleyen P."/>
            <person name="Raible F."/>
            <person name="Bork P."/>
            <person name="Friedrich M."/>
            <person name="Walden K.K."/>
            <person name="Robertson H.M."/>
            <person name="Angeli S."/>
            <person name="Foret S."/>
            <person name="Bucher G."/>
            <person name="Schuetz S."/>
            <person name="Maleszka R."/>
            <person name="Wimmer E.A."/>
            <person name="Beeman R.W."/>
            <person name="Lorenzen M."/>
            <person name="Tomoyasu Y."/>
            <person name="Miller S.C."/>
            <person name="Grossmann D."/>
            <person name="Bucher G."/>
        </authorList>
    </citation>
    <scope>NUCLEOTIDE SEQUENCE [LARGE SCALE GENOMIC DNA]</scope>
    <source>
        <strain evidence="2 3">Georgia GA2</strain>
    </source>
</reference>
<gene>
    <name evidence="2" type="primary">GLEAN_02512</name>
    <name evidence="2" type="ORF">TcasGA2_TC002512</name>
</gene>
<evidence type="ECO:0000313" key="3">
    <source>
        <dbReference type="Proteomes" id="UP000007266"/>
    </source>
</evidence>
<organism evidence="2 3">
    <name type="scientific">Tribolium castaneum</name>
    <name type="common">Red flour beetle</name>
    <dbReference type="NCBI Taxonomy" id="7070"/>
    <lineage>
        <taxon>Eukaryota</taxon>
        <taxon>Metazoa</taxon>
        <taxon>Ecdysozoa</taxon>
        <taxon>Arthropoda</taxon>
        <taxon>Hexapoda</taxon>
        <taxon>Insecta</taxon>
        <taxon>Pterygota</taxon>
        <taxon>Neoptera</taxon>
        <taxon>Endopterygota</taxon>
        <taxon>Coleoptera</taxon>
        <taxon>Polyphaga</taxon>
        <taxon>Cucujiformia</taxon>
        <taxon>Tenebrionidae</taxon>
        <taxon>Tenebrionidae incertae sedis</taxon>
        <taxon>Tribolium</taxon>
    </lineage>
</organism>
<dbReference type="EMBL" id="KQ971330">
    <property type="protein sequence ID" value="EEZ99743.1"/>
    <property type="molecule type" value="Genomic_DNA"/>
</dbReference>
<feature type="region of interest" description="Disordered" evidence="1">
    <location>
        <begin position="1"/>
        <end position="32"/>
    </location>
</feature>
<accession>D6WH73</accession>
<dbReference type="AlphaFoldDB" id="D6WH73"/>
<dbReference type="Proteomes" id="UP000007266">
    <property type="component" value="Linkage group 3"/>
</dbReference>
<evidence type="ECO:0000313" key="2">
    <source>
        <dbReference type="EMBL" id="EEZ99743.1"/>
    </source>
</evidence>
<evidence type="ECO:0000256" key="1">
    <source>
        <dbReference type="SAM" id="MobiDB-lite"/>
    </source>
</evidence>
<dbReference type="HOGENOM" id="CLU_1327892_0_0_1"/>
<keyword evidence="3" id="KW-1185">Reference proteome</keyword>
<name>D6WH73_TRICA</name>
<reference evidence="2 3" key="2">
    <citation type="journal article" date="2010" name="Nucleic Acids Res.">
        <title>BeetleBase in 2010: revisions to provide comprehensive genomic information for Tribolium castaneum.</title>
        <authorList>
            <person name="Kim H.S."/>
            <person name="Murphy T."/>
            <person name="Xia J."/>
            <person name="Caragea D."/>
            <person name="Park Y."/>
            <person name="Beeman R.W."/>
            <person name="Lorenzen M.D."/>
            <person name="Butcher S."/>
            <person name="Manak J.R."/>
            <person name="Brown S.J."/>
        </authorList>
    </citation>
    <scope>GENOME REANNOTATION</scope>
    <source>
        <strain evidence="2 3">Georgia GA2</strain>
    </source>
</reference>